<evidence type="ECO:0000256" key="1">
    <source>
        <dbReference type="SAM" id="MobiDB-lite"/>
    </source>
</evidence>
<accession>A0A7T3G041</accession>
<dbReference type="Proteomes" id="UP000595001">
    <property type="component" value="Chromosome"/>
</dbReference>
<reference evidence="2 3" key="1">
    <citation type="submission" date="2020-12" db="EMBL/GenBank/DDBJ databases">
        <title>Halosimplex halophilum sp. nov. and Halosimplex salinum sp. nov., two new members of the genus Halosimplex.</title>
        <authorList>
            <person name="Cui H.L."/>
        </authorList>
    </citation>
    <scope>NUCLEOTIDE SEQUENCE [LARGE SCALE GENOMIC DNA]</scope>
    <source>
        <strain evidence="2 3">YGH94</strain>
    </source>
</reference>
<evidence type="ECO:0000313" key="2">
    <source>
        <dbReference type="EMBL" id="QPV63888.1"/>
    </source>
</evidence>
<organism evidence="2 3">
    <name type="scientific">Halosimplex litoreum</name>
    <dbReference type="NCBI Taxonomy" id="1198301"/>
    <lineage>
        <taxon>Archaea</taxon>
        <taxon>Methanobacteriati</taxon>
        <taxon>Methanobacteriota</taxon>
        <taxon>Stenosarchaea group</taxon>
        <taxon>Halobacteria</taxon>
        <taxon>Halobacteriales</taxon>
        <taxon>Haloarculaceae</taxon>
        <taxon>Halosimplex</taxon>
    </lineage>
</organism>
<dbReference type="RefSeq" id="WP_198062665.1">
    <property type="nucleotide sequence ID" value="NZ_CP065856.1"/>
</dbReference>
<keyword evidence="3" id="KW-1185">Reference proteome</keyword>
<sequence>MPDVLLDCSRSEARERCARAVRQTEGLSKAKETDYQVVGKTGLSFPRVLWSWGEKVYVDIKEMESGQIGINVRGEKNVPVNIGANPEKFRRRVLDELSRSERQDKKMVGGMDMTRASELEGES</sequence>
<feature type="region of interest" description="Disordered" evidence="1">
    <location>
        <begin position="100"/>
        <end position="123"/>
    </location>
</feature>
<protein>
    <submittedName>
        <fullName evidence="2">Uncharacterized protein</fullName>
    </submittedName>
</protein>
<dbReference type="AlphaFoldDB" id="A0A7T3G041"/>
<proteinExistence type="predicted"/>
<dbReference type="KEGG" id="hlt:I7X12_04455"/>
<evidence type="ECO:0000313" key="3">
    <source>
        <dbReference type="Proteomes" id="UP000595001"/>
    </source>
</evidence>
<name>A0A7T3G041_9EURY</name>
<dbReference type="EMBL" id="CP065856">
    <property type="protein sequence ID" value="QPV63888.1"/>
    <property type="molecule type" value="Genomic_DNA"/>
</dbReference>
<dbReference type="OrthoDB" id="183993at2157"/>
<dbReference type="GeneID" id="60587718"/>
<gene>
    <name evidence="2" type="ORF">I7X12_04455</name>
</gene>